<evidence type="ECO:0000256" key="4">
    <source>
        <dbReference type="ARBA" id="ARBA00022630"/>
    </source>
</evidence>
<dbReference type="SUPFAM" id="SSF52218">
    <property type="entry name" value="Flavoproteins"/>
    <property type="match status" value="1"/>
</dbReference>
<dbReference type="InterPro" id="IPR050619">
    <property type="entry name" value="Flavodoxin"/>
</dbReference>
<evidence type="ECO:0000256" key="3">
    <source>
        <dbReference type="ARBA" id="ARBA00022448"/>
    </source>
</evidence>
<accession>A0A1F5ZP01</accession>
<keyword evidence="5" id="KW-0288">FMN</keyword>
<evidence type="ECO:0000313" key="9">
    <source>
        <dbReference type="Proteomes" id="UP000177416"/>
    </source>
</evidence>
<dbReference type="PANTHER" id="PTHR42809">
    <property type="entry name" value="FLAVODOXIN 2"/>
    <property type="match status" value="1"/>
</dbReference>
<comment type="cofactor">
    <cofactor evidence="1">
        <name>FMN</name>
        <dbReference type="ChEBI" id="CHEBI:58210"/>
    </cofactor>
</comment>
<keyword evidence="3" id="KW-0813">Transport</keyword>
<evidence type="ECO:0000256" key="2">
    <source>
        <dbReference type="ARBA" id="ARBA00005267"/>
    </source>
</evidence>
<dbReference type="PANTHER" id="PTHR42809:SF1">
    <property type="entry name" value="FLAVODOXIN 1"/>
    <property type="match status" value="1"/>
</dbReference>
<dbReference type="EMBL" id="MFJJ01000026">
    <property type="protein sequence ID" value="OGG14168.1"/>
    <property type="molecule type" value="Genomic_DNA"/>
</dbReference>
<organism evidence="8 9">
    <name type="scientific">Candidatus Gottesmanbacteria bacterium RIFCSPHIGHO2_01_FULL_46_14</name>
    <dbReference type="NCBI Taxonomy" id="1798380"/>
    <lineage>
        <taxon>Bacteria</taxon>
        <taxon>Candidatus Gottesmaniibacteriota</taxon>
    </lineage>
</organism>
<comment type="similarity">
    <text evidence="2">Belongs to the flavodoxin family.</text>
</comment>
<evidence type="ECO:0000313" key="8">
    <source>
        <dbReference type="EMBL" id="OGG14168.1"/>
    </source>
</evidence>
<dbReference type="Gene3D" id="3.40.50.360">
    <property type="match status" value="1"/>
</dbReference>
<dbReference type="Pfam" id="PF00258">
    <property type="entry name" value="Flavodoxin_1"/>
    <property type="match status" value="1"/>
</dbReference>
<evidence type="ECO:0000259" key="7">
    <source>
        <dbReference type="PROSITE" id="PS50902"/>
    </source>
</evidence>
<evidence type="ECO:0000256" key="6">
    <source>
        <dbReference type="ARBA" id="ARBA00022982"/>
    </source>
</evidence>
<comment type="caution">
    <text evidence="8">The sequence shown here is derived from an EMBL/GenBank/DDBJ whole genome shotgun (WGS) entry which is preliminary data.</text>
</comment>
<feature type="domain" description="Flavodoxin-like" evidence="7">
    <location>
        <begin position="3"/>
        <end position="148"/>
    </location>
</feature>
<evidence type="ECO:0000256" key="1">
    <source>
        <dbReference type="ARBA" id="ARBA00001917"/>
    </source>
</evidence>
<dbReference type="AlphaFoldDB" id="A0A1F5ZP01"/>
<dbReference type="PROSITE" id="PS50902">
    <property type="entry name" value="FLAVODOXIN_LIKE"/>
    <property type="match status" value="1"/>
</dbReference>
<proteinExistence type="inferred from homology"/>
<dbReference type="InterPro" id="IPR008254">
    <property type="entry name" value="Flavodoxin/NO_synth"/>
</dbReference>
<keyword evidence="6" id="KW-0249">Electron transport</keyword>
<evidence type="ECO:0000256" key="5">
    <source>
        <dbReference type="ARBA" id="ARBA00022643"/>
    </source>
</evidence>
<name>A0A1F5ZP01_9BACT</name>
<keyword evidence="4" id="KW-0285">Flavoprotein</keyword>
<gene>
    <name evidence="8" type="ORF">A2875_02660</name>
</gene>
<dbReference type="GO" id="GO:0010181">
    <property type="term" value="F:FMN binding"/>
    <property type="evidence" value="ECO:0007669"/>
    <property type="project" value="InterPro"/>
</dbReference>
<protein>
    <recommendedName>
        <fullName evidence="7">Flavodoxin-like domain-containing protein</fullName>
    </recommendedName>
</protein>
<dbReference type="InterPro" id="IPR029039">
    <property type="entry name" value="Flavoprotein-like_sf"/>
</dbReference>
<dbReference type="Proteomes" id="UP000177416">
    <property type="component" value="Unassembled WGS sequence"/>
</dbReference>
<sequence length="154" mass="16881">MNMLLLYATNSGGTQQVSQMVASLLQENGHTVSVKNPKESNADELSVAGLIIFASPSWDYQDKEGMPHEDFISLLESLKGKTLENKPFAIVGLGDSSYAHFCGAVDEFEKVVQNLKGKLIVPSLKIDGYYLHMDENNQAVRDWTSKLLAALSTS</sequence>
<reference evidence="8 9" key="1">
    <citation type="journal article" date="2016" name="Nat. Commun.">
        <title>Thousands of microbial genomes shed light on interconnected biogeochemical processes in an aquifer system.</title>
        <authorList>
            <person name="Anantharaman K."/>
            <person name="Brown C.T."/>
            <person name="Hug L.A."/>
            <person name="Sharon I."/>
            <person name="Castelle C.J."/>
            <person name="Probst A.J."/>
            <person name="Thomas B.C."/>
            <person name="Singh A."/>
            <person name="Wilkins M.J."/>
            <person name="Karaoz U."/>
            <person name="Brodie E.L."/>
            <person name="Williams K.H."/>
            <person name="Hubbard S.S."/>
            <person name="Banfield J.F."/>
        </authorList>
    </citation>
    <scope>NUCLEOTIDE SEQUENCE [LARGE SCALE GENOMIC DNA]</scope>
</reference>